<dbReference type="Proteomes" id="UP000285652">
    <property type="component" value="Unassembled WGS sequence"/>
</dbReference>
<dbReference type="SMART" id="SM00530">
    <property type="entry name" value="HTH_XRE"/>
    <property type="match status" value="1"/>
</dbReference>
<evidence type="ECO:0000256" key="1">
    <source>
        <dbReference type="ARBA" id="ARBA00023125"/>
    </source>
</evidence>
<evidence type="ECO:0000313" key="20">
    <source>
        <dbReference type="Proteomes" id="UP000283325"/>
    </source>
</evidence>
<evidence type="ECO:0000313" key="17">
    <source>
        <dbReference type="Proteomes" id="UP000260841"/>
    </source>
</evidence>
<proteinExistence type="predicted"/>
<comment type="caution">
    <text evidence="4">The sequence shown here is derived from an EMBL/GenBank/DDBJ whole genome shotgun (WGS) entry which is preliminary data.</text>
</comment>
<accession>A0A3E4F5F8</accession>
<dbReference type="EMBL" id="QSAJ01000005">
    <property type="protein sequence ID" value="RGW55015.1"/>
    <property type="molecule type" value="Genomic_DNA"/>
</dbReference>
<dbReference type="PANTHER" id="PTHR46558:SF11">
    <property type="entry name" value="HTH-TYPE TRANSCRIPTIONAL REGULATOR XRE"/>
    <property type="match status" value="1"/>
</dbReference>
<evidence type="ECO:0000313" key="6">
    <source>
        <dbReference type="EMBL" id="RGN93697.1"/>
    </source>
</evidence>
<dbReference type="Proteomes" id="UP000260664">
    <property type="component" value="Unassembled WGS sequence"/>
</dbReference>
<reference evidence="3 28" key="2">
    <citation type="submission" date="2020-04" db="EMBL/GenBank/DDBJ databases">
        <authorList>
            <person name="Hitch T.C.A."/>
            <person name="Wylensek D."/>
            <person name="Clavel T."/>
        </authorList>
    </citation>
    <scope>NUCLEOTIDE SEQUENCE [LARGE SCALE GENOMIC DNA]</scope>
    <source>
        <strain evidence="3 28">BSM-383-APC-5F</strain>
    </source>
</reference>
<dbReference type="EMBL" id="QSVB01000001">
    <property type="protein sequence ID" value="RGN93697.1"/>
    <property type="molecule type" value="Genomic_DNA"/>
</dbReference>
<dbReference type="Proteomes" id="UP000260841">
    <property type="component" value="Unassembled WGS sequence"/>
</dbReference>
<evidence type="ECO:0000313" key="5">
    <source>
        <dbReference type="EMBL" id="RGK49642.1"/>
    </source>
</evidence>
<evidence type="ECO:0000313" key="7">
    <source>
        <dbReference type="EMBL" id="RGR61505.1"/>
    </source>
</evidence>
<sequence>MSFGQKLRKLRKKFNMTQKNVADCIHVSRSAIAGYEKKGRQPSHEKLTAIADLFEVPVDYLLNDEEDTITLSPSRLTTNSDDELNLLLAYRSLSRSSKRDLKKYMKLLKEKDASESS</sequence>
<dbReference type="Proteomes" id="UP000285666">
    <property type="component" value="Unassembled WGS sequence"/>
</dbReference>
<evidence type="ECO:0000313" key="3">
    <source>
        <dbReference type="EMBL" id="NME55943.1"/>
    </source>
</evidence>
<evidence type="ECO:0000313" key="24">
    <source>
        <dbReference type="Proteomes" id="UP000284883"/>
    </source>
</evidence>
<evidence type="ECO:0000313" key="9">
    <source>
        <dbReference type="EMBL" id="RGW55015.1"/>
    </source>
</evidence>
<evidence type="ECO:0000313" key="21">
    <source>
        <dbReference type="Proteomes" id="UP000283630"/>
    </source>
</evidence>
<protein>
    <submittedName>
        <fullName evidence="3">Helix-turn-helix transcriptional regulator</fullName>
    </submittedName>
    <submittedName>
        <fullName evidence="4">XRE family transcriptional regulator</fullName>
    </submittedName>
</protein>
<dbReference type="EMBL" id="QRHN01000002">
    <property type="protein sequence ID" value="RHF80350.1"/>
    <property type="molecule type" value="Genomic_DNA"/>
</dbReference>
<dbReference type="EMBL" id="QRPD01000014">
    <property type="protein sequence ID" value="RHL85492.1"/>
    <property type="molecule type" value="Genomic_DNA"/>
</dbReference>
<dbReference type="Proteomes" id="UP000283652">
    <property type="component" value="Unassembled WGS sequence"/>
</dbReference>
<dbReference type="RefSeq" id="WP_040015587.1">
    <property type="nucleotide sequence ID" value="NZ_AP031430.1"/>
</dbReference>
<dbReference type="EMBL" id="QSEW01000010">
    <property type="protein sequence ID" value="RGZ99298.1"/>
    <property type="molecule type" value="Genomic_DNA"/>
</dbReference>
<gene>
    <name evidence="13" type="ORF">DW054_05890</name>
    <name evidence="12" type="ORF">DW658_02840</name>
    <name evidence="11" type="ORF">DW885_12070</name>
    <name evidence="10" type="ORF">DW957_09570</name>
    <name evidence="9" type="ORF">DWV67_02895</name>
    <name evidence="8" type="ORF">DWX53_00685</name>
    <name evidence="7" type="ORF">DWY33_00175</name>
    <name evidence="15" type="ORF">DWZ24_08845</name>
    <name evidence="14" type="ORF">DWZ98_13680</name>
    <name evidence="6" type="ORF">DXB36_00200</name>
    <name evidence="5" type="ORF">DXD10_03065</name>
    <name evidence="4" type="ORF">DXD84_08390</name>
    <name evidence="3" type="ORF">HF855_00520</name>
</gene>
<evidence type="ECO:0000313" key="23">
    <source>
        <dbReference type="Proteomes" id="UP000284152"/>
    </source>
</evidence>
<dbReference type="EMBL" id="QRNS01000007">
    <property type="protein sequence ID" value="RHK64330.1"/>
    <property type="molecule type" value="Genomic_DNA"/>
</dbReference>
<dbReference type="EMBL" id="JABAFX010000001">
    <property type="protein sequence ID" value="NME55943.1"/>
    <property type="molecule type" value="Genomic_DNA"/>
</dbReference>
<evidence type="ECO:0000313" key="27">
    <source>
        <dbReference type="Proteomes" id="UP000285666"/>
    </source>
</evidence>
<name>A0A3E4F5F8_9FIRM</name>
<evidence type="ECO:0000313" key="18">
    <source>
        <dbReference type="Proteomes" id="UP000261208"/>
    </source>
</evidence>
<dbReference type="SUPFAM" id="SSF47413">
    <property type="entry name" value="lambda repressor-like DNA-binding domains"/>
    <property type="match status" value="1"/>
</dbReference>
<dbReference type="EMBL" id="QRUK01000001">
    <property type="protein sequence ID" value="RGR61505.1"/>
    <property type="molecule type" value="Genomic_DNA"/>
</dbReference>
<dbReference type="EMBL" id="QRWH01000001">
    <property type="protein sequence ID" value="RGT12108.1"/>
    <property type="molecule type" value="Genomic_DNA"/>
</dbReference>
<dbReference type="InterPro" id="IPR010982">
    <property type="entry name" value="Lambda_DNA-bd_dom_sf"/>
</dbReference>
<dbReference type="Gene3D" id="1.10.260.40">
    <property type="entry name" value="lambda repressor-like DNA-binding domains"/>
    <property type="match status" value="1"/>
</dbReference>
<evidence type="ECO:0000313" key="15">
    <source>
        <dbReference type="EMBL" id="RHN16066.1"/>
    </source>
</evidence>
<dbReference type="GeneID" id="92865018"/>
<keyword evidence="1" id="KW-0238">DNA-binding</keyword>
<dbReference type="InterPro" id="IPR001387">
    <property type="entry name" value="Cro/C1-type_HTH"/>
</dbReference>
<dbReference type="Proteomes" id="UP000266376">
    <property type="component" value="Unassembled WGS sequence"/>
</dbReference>
<dbReference type="Proteomes" id="UP000283630">
    <property type="component" value="Unassembled WGS sequence"/>
</dbReference>
<evidence type="ECO:0000313" key="25">
    <source>
        <dbReference type="Proteomes" id="UP000284962"/>
    </source>
</evidence>
<evidence type="ECO:0000313" key="11">
    <source>
        <dbReference type="EMBL" id="RHB37497.1"/>
    </source>
</evidence>
<evidence type="ECO:0000313" key="8">
    <source>
        <dbReference type="EMBL" id="RGT12108.1"/>
    </source>
</evidence>
<dbReference type="Proteomes" id="UP000283325">
    <property type="component" value="Unassembled WGS sequence"/>
</dbReference>
<dbReference type="AlphaFoldDB" id="A0A3E4F5F8"/>
<dbReference type="GO" id="GO:0003677">
    <property type="term" value="F:DNA binding"/>
    <property type="evidence" value="ECO:0007669"/>
    <property type="project" value="UniProtKB-KW"/>
</dbReference>
<dbReference type="CDD" id="cd00093">
    <property type="entry name" value="HTH_XRE"/>
    <property type="match status" value="1"/>
</dbReference>
<dbReference type="Proteomes" id="UP000580130">
    <property type="component" value="Unassembled WGS sequence"/>
</dbReference>
<evidence type="ECO:0000259" key="2">
    <source>
        <dbReference type="PROSITE" id="PS50943"/>
    </source>
</evidence>
<evidence type="ECO:0000313" key="4">
    <source>
        <dbReference type="EMBL" id="RGI84189.1"/>
    </source>
</evidence>
<dbReference type="EMBL" id="QRQQ01000006">
    <property type="protein sequence ID" value="RHN16066.1"/>
    <property type="molecule type" value="Genomic_DNA"/>
</dbReference>
<dbReference type="Proteomes" id="UP000284152">
    <property type="component" value="Unassembled WGS sequence"/>
</dbReference>
<reference evidence="16 17" key="1">
    <citation type="submission" date="2018-08" db="EMBL/GenBank/DDBJ databases">
        <title>A genome reference for cultivated species of the human gut microbiota.</title>
        <authorList>
            <person name="Zou Y."/>
            <person name="Xue W."/>
            <person name="Luo G."/>
        </authorList>
    </citation>
    <scope>NUCLEOTIDE SEQUENCE [LARGE SCALE GENOMIC DNA]</scope>
    <source>
        <strain evidence="9 19">AF12-11</strain>
        <strain evidence="8 21">AF19-4AC</strain>
        <strain evidence="7 22">AF25-11</strain>
        <strain evidence="15 26">AF31-13BH</strain>
        <strain evidence="14 20">AF36-1BH</strain>
        <strain evidence="13 23">AF42-21</strain>
        <strain evidence="12 27">AM23-7AC</strain>
        <strain evidence="11 24">AM40-15AC</strain>
        <strain evidence="10 25">AM46-16</strain>
        <strain evidence="6 17">OM03-2</strain>
        <strain evidence="5 18">TF11-11</strain>
        <strain evidence="4 16">TM09-19AC</strain>
    </source>
</reference>
<dbReference type="EMBL" id="QSQQ01000003">
    <property type="protein sequence ID" value="RGK49642.1"/>
    <property type="molecule type" value="Genomic_DNA"/>
</dbReference>
<evidence type="ECO:0000313" key="12">
    <source>
        <dbReference type="EMBL" id="RHF80350.1"/>
    </source>
</evidence>
<evidence type="ECO:0000313" key="26">
    <source>
        <dbReference type="Proteomes" id="UP000285652"/>
    </source>
</evidence>
<dbReference type="EMBL" id="QSGQ01000008">
    <property type="protein sequence ID" value="RHB37497.1"/>
    <property type="molecule type" value="Genomic_DNA"/>
</dbReference>
<evidence type="ECO:0000313" key="22">
    <source>
        <dbReference type="Proteomes" id="UP000283652"/>
    </source>
</evidence>
<dbReference type="Pfam" id="PF01381">
    <property type="entry name" value="HTH_3"/>
    <property type="match status" value="1"/>
</dbReference>
<dbReference type="Proteomes" id="UP000284962">
    <property type="component" value="Unassembled WGS sequence"/>
</dbReference>
<evidence type="ECO:0000313" key="16">
    <source>
        <dbReference type="Proteomes" id="UP000260664"/>
    </source>
</evidence>
<evidence type="ECO:0000313" key="14">
    <source>
        <dbReference type="EMBL" id="RHL85492.1"/>
    </source>
</evidence>
<organism evidence="4 16">
    <name type="scientific">Dorea formicigenerans</name>
    <dbReference type="NCBI Taxonomy" id="39486"/>
    <lineage>
        <taxon>Bacteria</taxon>
        <taxon>Bacillati</taxon>
        <taxon>Bacillota</taxon>
        <taxon>Clostridia</taxon>
        <taxon>Lachnospirales</taxon>
        <taxon>Lachnospiraceae</taxon>
        <taxon>Dorea</taxon>
    </lineage>
</organism>
<evidence type="ECO:0000313" key="13">
    <source>
        <dbReference type="EMBL" id="RHK64330.1"/>
    </source>
</evidence>
<evidence type="ECO:0000313" key="10">
    <source>
        <dbReference type="EMBL" id="RGZ99298.1"/>
    </source>
</evidence>
<dbReference type="PANTHER" id="PTHR46558">
    <property type="entry name" value="TRACRIPTIONAL REGULATORY PROTEIN-RELATED-RELATED"/>
    <property type="match status" value="1"/>
</dbReference>
<feature type="domain" description="HTH cro/C1-type" evidence="2">
    <location>
        <begin position="7"/>
        <end position="61"/>
    </location>
</feature>
<dbReference type="Proteomes" id="UP000261208">
    <property type="component" value="Unassembled WGS sequence"/>
</dbReference>
<dbReference type="EMBL" id="QSOI01000008">
    <property type="protein sequence ID" value="RGI84189.1"/>
    <property type="molecule type" value="Genomic_DNA"/>
</dbReference>
<evidence type="ECO:0000313" key="19">
    <source>
        <dbReference type="Proteomes" id="UP000266376"/>
    </source>
</evidence>
<dbReference type="Proteomes" id="UP000284883">
    <property type="component" value="Unassembled WGS sequence"/>
</dbReference>
<dbReference type="PROSITE" id="PS50943">
    <property type="entry name" value="HTH_CROC1"/>
    <property type="match status" value="1"/>
</dbReference>
<evidence type="ECO:0000313" key="28">
    <source>
        <dbReference type="Proteomes" id="UP000580130"/>
    </source>
</evidence>